<dbReference type="Proteomes" id="UP000187203">
    <property type="component" value="Unassembled WGS sequence"/>
</dbReference>
<reference evidence="2" key="1">
    <citation type="submission" date="2013-09" db="EMBL/GenBank/DDBJ databases">
        <title>Corchorus olitorius genome sequencing.</title>
        <authorList>
            <person name="Alam M."/>
            <person name="Haque M.S."/>
            <person name="Islam M.S."/>
            <person name="Emdad E.M."/>
            <person name="Islam M.M."/>
            <person name="Ahmed B."/>
            <person name="Halim A."/>
            <person name="Hossen Q.M.M."/>
            <person name="Hossain M.Z."/>
            <person name="Ahmed R."/>
            <person name="Khan M.M."/>
            <person name="Islam R."/>
            <person name="Rashid M.M."/>
            <person name="Khan S.A."/>
            <person name="Rahman M.S."/>
            <person name="Alam M."/>
            <person name="Yahiya A.S."/>
            <person name="Khan M.S."/>
            <person name="Azam M.S."/>
            <person name="Haque T."/>
            <person name="Lashkar M.Z.H."/>
            <person name="Akhand A.I."/>
            <person name="Morshed G."/>
            <person name="Roy S."/>
            <person name="Uddin K.S."/>
            <person name="Rabeya T."/>
            <person name="Hossain A.S."/>
            <person name="Chowdhury A."/>
            <person name="Snigdha A.R."/>
            <person name="Mortoza M.S."/>
            <person name="Matin S.A."/>
            <person name="Hoque S.M.E."/>
            <person name="Islam M.K."/>
            <person name="Roy D.K."/>
            <person name="Haider R."/>
            <person name="Moosa M.M."/>
            <person name="Elias S.M."/>
            <person name="Hasan A.M."/>
            <person name="Jahan S."/>
            <person name="Shafiuddin M."/>
            <person name="Mahmood N."/>
            <person name="Shommy N.S."/>
        </authorList>
    </citation>
    <scope>NUCLEOTIDE SEQUENCE [LARGE SCALE GENOMIC DNA]</scope>
    <source>
        <strain evidence="2">cv. O-4</strain>
    </source>
</reference>
<sequence>MASCQSLDELATLEPLNIADWPPQTIEPSLSKLYELASLEPLNMSVGLPRSNYPLVSEIRLA</sequence>
<organism evidence="1 2">
    <name type="scientific">Corchorus olitorius</name>
    <dbReference type="NCBI Taxonomy" id="93759"/>
    <lineage>
        <taxon>Eukaryota</taxon>
        <taxon>Viridiplantae</taxon>
        <taxon>Streptophyta</taxon>
        <taxon>Embryophyta</taxon>
        <taxon>Tracheophyta</taxon>
        <taxon>Spermatophyta</taxon>
        <taxon>Magnoliopsida</taxon>
        <taxon>eudicotyledons</taxon>
        <taxon>Gunneridae</taxon>
        <taxon>Pentapetalae</taxon>
        <taxon>rosids</taxon>
        <taxon>malvids</taxon>
        <taxon>Malvales</taxon>
        <taxon>Malvaceae</taxon>
        <taxon>Grewioideae</taxon>
        <taxon>Apeibeae</taxon>
        <taxon>Corchorus</taxon>
    </lineage>
</organism>
<gene>
    <name evidence="1" type="ORF">COLO4_28153</name>
</gene>
<keyword evidence="2" id="KW-1185">Reference proteome</keyword>
<accession>A0A1R3HMK0</accession>
<evidence type="ECO:0000313" key="1">
    <source>
        <dbReference type="EMBL" id="OMO71616.1"/>
    </source>
</evidence>
<evidence type="ECO:0000313" key="2">
    <source>
        <dbReference type="Proteomes" id="UP000187203"/>
    </source>
</evidence>
<dbReference type="EMBL" id="AWUE01019759">
    <property type="protein sequence ID" value="OMO71616.1"/>
    <property type="molecule type" value="Genomic_DNA"/>
</dbReference>
<proteinExistence type="predicted"/>
<name>A0A1R3HMK0_9ROSI</name>
<dbReference type="AlphaFoldDB" id="A0A1R3HMK0"/>
<comment type="caution">
    <text evidence="1">The sequence shown here is derived from an EMBL/GenBank/DDBJ whole genome shotgun (WGS) entry which is preliminary data.</text>
</comment>
<protein>
    <submittedName>
        <fullName evidence="1">Uncharacterized protein</fullName>
    </submittedName>
</protein>